<keyword evidence="3" id="KW-1133">Transmembrane helix</keyword>
<dbReference type="EMBL" id="FWFW01000013">
    <property type="protein sequence ID" value="SLN63751.1"/>
    <property type="molecule type" value="Genomic_DNA"/>
</dbReference>
<reference evidence="4 5" key="1">
    <citation type="submission" date="2017-03" db="EMBL/GenBank/DDBJ databases">
        <authorList>
            <person name="Afonso C.L."/>
            <person name="Miller P.J."/>
            <person name="Scott M.A."/>
            <person name="Spackman E."/>
            <person name="Goraichik I."/>
            <person name="Dimitrov K.M."/>
            <person name="Suarez D.L."/>
            <person name="Swayne D.E."/>
        </authorList>
    </citation>
    <scope>NUCLEOTIDE SEQUENCE [LARGE SCALE GENOMIC DNA]</scope>
    <source>
        <strain evidence="4 5">CECT 7971</strain>
    </source>
</reference>
<dbReference type="RefSeq" id="WP_085850410.1">
    <property type="nucleotide sequence ID" value="NZ_FNZV01000013.1"/>
</dbReference>
<feature type="region of interest" description="Disordered" evidence="2">
    <location>
        <begin position="673"/>
        <end position="802"/>
    </location>
</feature>
<evidence type="ECO:0000313" key="5">
    <source>
        <dbReference type="Proteomes" id="UP000193307"/>
    </source>
</evidence>
<dbReference type="STRING" id="658057.SAMN04488032_11387"/>
<accession>A0A1Y5TK10</accession>
<feature type="transmembrane region" description="Helical" evidence="3">
    <location>
        <begin position="166"/>
        <end position="187"/>
    </location>
</feature>
<organism evidence="4 5">
    <name type="scientific">Pacificibacter marinus</name>
    <dbReference type="NCBI Taxonomy" id="658057"/>
    <lineage>
        <taxon>Bacteria</taxon>
        <taxon>Pseudomonadati</taxon>
        <taxon>Pseudomonadota</taxon>
        <taxon>Alphaproteobacteria</taxon>
        <taxon>Rhodobacterales</taxon>
        <taxon>Roseobacteraceae</taxon>
        <taxon>Pacificibacter</taxon>
    </lineage>
</organism>
<evidence type="ECO:0008006" key="6">
    <source>
        <dbReference type="Google" id="ProtNLM"/>
    </source>
</evidence>
<name>A0A1Y5TK10_9RHOB</name>
<evidence type="ECO:0000256" key="1">
    <source>
        <dbReference type="SAM" id="Coils"/>
    </source>
</evidence>
<sequence>MARYFATTGHKDMDTDTPISRPLARHIQRTVRITFAGLVFERCVQAFLWFGVVVCLAISAVLLGVFSNLSGLMWNIVAGCLAVGFVATFGLGVARFHMPTLGEARGRVDGALPNSPLQALQDLNATGQVAAQIHPLWVAHQMRMAQQASKAHVIAPKIRLSEQDPFAIRLLALTALIMGLLFGSGGASTGAIPTSLGLESGLAWEGWIDPPQHTGKPTLYLADLSTSFTAPKNSKVTIRFYDTGDAVQMRQTVSEVALDSGALTQDFRLEKNGEIEIDGPMGRVWDVALLPDTAPVAELIGDMTRAASGELRQSFRVFDDFGVVRAQLKLELDRPAIVPRYGFSVLPEPRDAVTLSIPLPRSRERTDIVGVVAENLSRHPYSGLPVRVSLRAWDAAGNESVAAQSAAILPGRKFFDPLAAALIDVRRELLWSRKNAIRSAQIIRAVSYAQDGAHGGNHKLFLRLRSIAGGLEARGAQMSRDAWNEIAESIWDIAVELEDGDLSEALERLQRAQERLLQAMRDGATPEEIAKLMQDLRDATQAYIKKLAEQQDQSDQADAQSGETLEMSANQLQELMDRIQKLMEQGRMAEAQQLMDFLNELLQNIQVSPSQGQSGQAIEGLQDLSREQQQLNDETFTDLQEQFGGQGRELPEQGEGPDALADSQGALRDALRSQKQNLPADGSSGQADENLDEAEQSMAEAEDALREGDFASALEKQARAMEALREGMRQLAQSDDAGDADRGESQAQQSGPNGSDPLGRTADGPSVGNGDIPAEDEAYEQAQDLLDEIRRRSAQRERADKERDYLNRLLDRF</sequence>
<dbReference type="InterPro" id="IPR012683">
    <property type="entry name" value="CHP02302_TM"/>
</dbReference>
<evidence type="ECO:0000313" key="4">
    <source>
        <dbReference type="EMBL" id="SLN63751.1"/>
    </source>
</evidence>
<feature type="transmembrane region" description="Helical" evidence="3">
    <location>
        <begin position="46"/>
        <end position="66"/>
    </location>
</feature>
<feature type="coiled-coil region" evidence="1">
    <location>
        <begin position="495"/>
        <end position="608"/>
    </location>
</feature>
<keyword evidence="3" id="KW-0812">Transmembrane</keyword>
<dbReference type="AlphaFoldDB" id="A0A1Y5TK10"/>
<feature type="compositionally biased region" description="Polar residues" evidence="2">
    <location>
        <begin position="673"/>
        <end position="687"/>
    </location>
</feature>
<feature type="compositionally biased region" description="Basic and acidic residues" evidence="2">
    <location>
        <begin position="787"/>
        <end position="802"/>
    </location>
</feature>
<proteinExistence type="predicted"/>
<feature type="compositionally biased region" description="Basic and acidic residues" evidence="2">
    <location>
        <begin position="716"/>
        <end position="728"/>
    </location>
</feature>
<dbReference type="OrthoDB" id="8477685at2"/>
<protein>
    <recommendedName>
        <fullName evidence="6">TIGR02302 family protein</fullName>
    </recommendedName>
</protein>
<evidence type="ECO:0000256" key="2">
    <source>
        <dbReference type="SAM" id="MobiDB-lite"/>
    </source>
</evidence>
<keyword evidence="1" id="KW-0175">Coiled coil</keyword>
<keyword evidence="5" id="KW-1185">Reference proteome</keyword>
<keyword evidence="3" id="KW-0472">Membrane</keyword>
<gene>
    <name evidence="4" type="ORF">PAM7971_03323</name>
</gene>
<evidence type="ECO:0000256" key="3">
    <source>
        <dbReference type="SAM" id="Phobius"/>
    </source>
</evidence>
<dbReference type="Pfam" id="PF13779">
    <property type="entry name" value="DUF4175"/>
    <property type="match status" value="1"/>
</dbReference>
<dbReference type="Proteomes" id="UP000193307">
    <property type="component" value="Unassembled WGS sequence"/>
</dbReference>
<feature type="transmembrane region" description="Helical" evidence="3">
    <location>
        <begin position="72"/>
        <end position="94"/>
    </location>
</feature>